<sequence>MFEVGLPRPREYQRYLTNRRIPRNSGILNETSSARGCLSPVRTGFAATTKTLKDRDRVGNHSRSVVRTIVTAGKFHVSIRLNTSLYSWESEISMALLYTETAPNAFPQVGHVAHSLTTKQFPQRPVECQAVLAIVNVIFRPSNHAATSPGTAHKVRLRTIWRISIVRNRDVQLLSISSQSISCTLPPTLQTGHRDQEIQSSGRSDIIIKARLSG</sequence>
<dbReference type="Proteomes" id="UP001283361">
    <property type="component" value="Unassembled WGS sequence"/>
</dbReference>
<accession>A0AAE1E9V3</accession>
<evidence type="ECO:0000313" key="2">
    <source>
        <dbReference type="Proteomes" id="UP001283361"/>
    </source>
</evidence>
<evidence type="ECO:0000313" key="1">
    <source>
        <dbReference type="EMBL" id="KAK3798238.1"/>
    </source>
</evidence>
<proteinExistence type="predicted"/>
<keyword evidence="2" id="KW-1185">Reference proteome</keyword>
<comment type="caution">
    <text evidence="1">The sequence shown here is derived from an EMBL/GenBank/DDBJ whole genome shotgun (WGS) entry which is preliminary data.</text>
</comment>
<gene>
    <name evidence="1" type="ORF">RRG08_017153</name>
</gene>
<reference evidence="1" key="1">
    <citation type="journal article" date="2023" name="G3 (Bethesda)">
        <title>A reference genome for the long-term kleptoplast-retaining sea slug Elysia crispata morphotype clarki.</title>
        <authorList>
            <person name="Eastman K.E."/>
            <person name="Pendleton A.L."/>
            <person name="Shaikh M.A."/>
            <person name="Suttiyut T."/>
            <person name="Ogas R."/>
            <person name="Tomko P."/>
            <person name="Gavelis G."/>
            <person name="Widhalm J.R."/>
            <person name="Wisecaver J.H."/>
        </authorList>
    </citation>
    <scope>NUCLEOTIDE SEQUENCE</scope>
    <source>
        <strain evidence="1">ECLA1</strain>
    </source>
</reference>
<dbReference type="AlphaFoldDB" id="A0AAE1E9V3"/>
<name>A0AAE1E9V3_9GAST</name>
<dbReference type="EMBL" id="JAWDGP010000700">
    <property type="protein sequence ID" value="KAK3798238.1"/>
    <property type="molecule type" value="Genomic_DNA"/>
</dbReference>
<protein>
    <submittedName>
        <fullName evidence="1">Uncharacterized protein</fullName>
    </submittedName>
</protein>
<organism evidence="1 2">
    <name type="scientific">Elysia crispata</name>
    <name type="common">lettuce slug</name>
    <dbReference type="NCBI Taxonomy" id="231223"/>
    <lineage>
        <taxon>Eukaryota</taxon>
        <taxon>Metazoa</taxon>
        <taxon>Spiralia</taxon>
        <taxon>Lophotrochozoa</taxon>
        <taxon>Mollusca</taxon>
        <taxon>Gastropoda</taxon>
        <taxon>Heterobranchia</taxon>
        <taxon>Euthyneura</taxon>
        <taxon>Panpulmonata</taxon>
        <taxon>Sacoglossa</taxon>
        <taxon>Placobranchoidea</taxon>
        <taxon>Plakobranchidae</taxon>
        <taxon>Elysia</taxon>
    </lineage>
</organism>